<evidence type="ECO:0000259" key="1">
    <source>
        <dbReference type="Pfam" id="PF06056"/>
    </source>
</evidence>
<dbReference type="NCBIfam" id="NF033545">
    <property type="entry name" value="transpos_IS630"/>
    <property type="match status" value="1"/>
</dbReference>
<dbReference type="Proteomes" id="UP000477920">
    <property type="component" value="Unassembled WGS sequence"/>
</dbReference>
<dbReference type="InterPro" id="IPR025959">
    <property type="entry name" value="Winged_HTH_dom"/>
</dbReference>
<name>A0AB34CYJ9_BACCE</name>
<feature type="domain" description="Terminase ATPase subunit N-terminal" evidence="1">
    <location>
        <begin position="33"/>
        <end position="90"/>
    </location>
</feature>
<dbReference type="InterPro" id="IPR047655">
    <property type="entry name" value="Transpos_IS630-like"/>
</dbReference>
<evidence type="ECO:0000259" key="2">
    <source>
        <dbReference type="Pfam" id="PF13592"/>
    </source>
</evidence>
<dbReference type="SUPFAM" id="SSF46689">
    <property type="entry name" value="Homeodomain-like"/>
    <property type="match status" value="1"/>
</dbReference>
<dbReference type="AlphaFoldDB" id="A0AB34CYJ9"/>
<organism evidence="3 4">
    <name type="scientific">Bacillus cereus</name>
    <dbReference type="NCBI Taxonomy" id="1396"/>
    <lineage>
        <taxon>Bacteria</taxon>
        <taxon>Bacillati</taxon>
        <taxon>Bacillota</taxon>
        <taxon>Bacilli</taxon>
        <taxon>Bacillales</taxon>
        <taxon>Bacillaceae</taxon>
        <taxon>Bacillus</taxon>
        <taxon>Bacillus cereus group</taxon>
    </lineage>
</organism>
<comment type="caution">
    <text evidence="3">The sequence shown here is derived from an EMBL/GenBank/DDBJ whole genome shotgun (WGS) entry which is preliminary data.</text>
</comment>
<accession>A0AB34CYJ9</accession>
<dbReference type="EMBL" id="WBPB01000077">
    <property type="protein sequence ID" value="KAB2489958.1"/>
    <property type="molecule type" value="Genomic_DNA"/>
</dbReference>
<dbReference type="InterPro" id="IPR009057">
    <property type="entry name" value="Homeodomain-like_sf"/>
</dbReference>
<dbReference type="InterPro" id="IPR010332">
    <property type="entry name" value="ATPase_terminase-su_N"/>
</dbReference>
<gene>
    <name evidence="3" type="ORF">F8158_30685</name>
</gene>
<reference evidence="3 4" key="1">
    <citation type="submission" date="2019-10" db="EMBL/GenBank/DDBJ databases">
        <title>Bacillus from the desert of Cuatro Cinegas, Coahuila.</title>
        <authorList>
            <person name="Olmedo-Alvarez G."/>
            <person name="Saldana S."/>
            <person name="Barcelo D."/>
        </authorList>
    </citation>
    <scope>NUCLEOTIDE SEQUENCE [LARGE SCALE GENOMIC DNA]</scope>
    <source>
        <strain evidence="3 4">CH101a_3T</strain>
    </source>
</reference>
<dbReference type="Pfam" id="PF13592">
    <property type="entry name" value="HTH_33"/>
    <property type="match status" value="1"/>
</dbReference>
<evidence type="ECO:0000313" key="4">
    <source>
        <dbReference type="Proteomes" id="UP000477920"/>
    </source>
</evidence>
<proteinExistence type="predicted"/>
<sequence length="193" mass="22916">MLGMERTARYDDLKTRIYEVEKLMKTEKNRRLYERYQTIMLHLKGYTNVKIAEVIGRSNLTIGNYVKRYQELGISGLEMSYSPGAPRRLTAEQEKRICEVVTYHTPADMGLKAEMNWTAPLLREWIYQEWGVTYKNRAVLNILHRLGFSHTRPTYTLEKADLHKQEEFRNTFKTYGVLSIEVQQLCHECFVRR</sequence>
<protein>
    <submittedName>
        <fullName evidence="3">IS630 family transposase</fullName>
    </submittedName>
</protein>
<dbReference type="Pfam" id="PF06056">
    <property type="entry name" value="Terminase_5"/>
    <property type="match status" value="1"/>
</dbReference>
<evidence type="ECO:0000313" key="3">
    <source>
        <dbReference type="EMBL" id="KAB2489958.1"/>
    </source>
</evidence>
<feature type="domain" description="Winged helix-turn helix" evidence="2">
    <location>
        <begin position="117"/>
        <end position="171"/>
    </location>
</feature>